<proteinExistence type="predicted"/>
<accession>A0A162V9M7</accession>
<organism evidence="1 2">
    <name type="scientific">Phycomyces blakesleeanus (strain ATCC 8743b / DSM 1359 / FGSC 10004 / NBRC 33097 / NRRL 1555)</name>
    <dbReference type="NCBI Taxonomy" id="763407"/>
    <lineage>
        <taxon>Eukaryota</taxon>
        <taxon>Fungi</taxon>
        <taxon>Fungi incertae sedis</taxon>
        <taxon>Mucoromycota</taxon>
        <taxon>Mucoromycotina</taxon>
        <taxon>Mucoromycetes</taxon>
        <taxon>Mucorales</taxon>
        <taxon>Phycomycetaceae</taxon>
        <taxon>Phycomyces</taxon>
    </lineage>
</organism>
<dbReference type="AlphaFoldDB" id="A0A162V9M7"/>
<reference evidence="2" key="1">
    <citation type="submission" date="2015-06" db="EMBL/GenBank/DDBJ databases">
        <title>Expansion of signal transduction pathways in fungi by whole-genome duplication.</title>
        <authorList>
            <consortium name="DOE Joint Genome Institute"/>
            <person name="Corrochano L.M."/>
            <person name="Kuo A."/>
            <person name="Marcet-Houben M."/>
            <person name="Polaino S."/>
            <person name="Salamov A."/>
            <person name="Villalobos J.M."/>
            <person name="Alvarez M.I."/>
            <person name="Avalos J."/>
            <person name="Benito E.P."/>
            <person name="Benoit I."/>
            <person name="Burger G."/>
            <person name="Camino L.P."/>
            <person name="Canovas D."/>
            <person name="Cerda-Olmedo E."/>
            <person name="Cheng J.-F."/>
            <person name="Dominguez A."/>
            <person name="Elias M."/>
            <person name="Eslava A.P."/>
            <person name="Glaser F."/>
            <person name="Grimwood J."/>
            <person name="Gutierrez G."/>
            <person name="Heitman J."/>
            <person name="Henrissat B."/>
            <person name="Iturriaga E.A."/>
            <person name="Lang B.F."/>
            <person name="Lavin J.L."/>
            <person name="Lee S."/>
            <person name="Li W."/>
            <person name="Lindquist E."/>
            <person name="Lopez-Garcia S."/>
            <person name="Luque E.M."/>
            <person name="Marcos A.T."/>
            <person name="Martin J."/>
            <person name="McCluskey K."/>
            <person name="Medina H.R."/>
            <person name="Miralles-Duran A."/>
            <person name="Miyazaki A."/>
            <person name="Munoz-Torres E."/>
            <person name="Oguiza J.A."/>
            <person name="Ohm R."/>
            <person name="Olmedo M."/>
            <person name="Orejas M."/>
            <person name="Ortiz-Castellanos L."/>
            <person name="Pisabarro A.G."/>
            <person name="Rodriguez-Romero J."/>
            <person name="Ruiz-Herrera J."/>
            <person name="Ruiz-Vazquez R."/>
            <person name="Sanz C."/>
            <person name="Schackwitz W."/>
            <person name="Schmutz J."/>
            <person name="Shahriari M."/>
            <person name="Shelest E."/>
            <person name="Silva-Franco F."/>
            <person name="Soanes D."/>
            <person name="Syed K."/>
            <person name="Tagua V.G."/>
            <person name="Talbot N.J."/>
            <person name="Thon M."/>
            <person name="De vries R.P."/>
            <person name="Wiebenga A."/>
            <person name="Yadav J.S."/>
            <person name="Braun E.L."/>
            <person name="Baker S."/>
            <person name="Garre V."/>
            <person name="Horwitz B."/>
            <person name="Torres-Martinez S."/>
            <person name="Idnurm A."/>
            <person name="Herrera-Estrella A."/>
            <person name="Gabaldon T."/>
            <person name="Grigoriev I.V."/>
        </authorList>
    </citation>
    <scope>NUCLEOTIDE SEQUENCE [LARGE SCALE GENOMIC DNA]</scope>
    <source>
        <strain evidence="2">NRRL 1555(-)</strain>
    </source>
</reference>
<keyword evidence="2" id="KW-1185">Reference proteome</keyword>
<dbReference type="InParanoid" id="A0A162V9M7"/>
<name>A0A162V9M7_PHYB8</name>
<dbReference type="EMBL" id="KV440971">
    <property type="protein sequence ID" value="OAD81093.1"/>
    <property type="molecule type" value="Genomic_DNA"/>
</dbReference>
<dbReference type="VEuPathDB" id="FungiDB:PHYBLDRAFT_161728"/>
<protein>
    <submittedName>
        <fullName evidence="1">Uncharacterized protein</fullName>
    </submittedName>
</protein>
<gene>
    <name evidence="1" type="ORF">PHYBLDRAFT_161728</name>
</gene>
<dbReference type="RefSeq" id="XP_018299133.1">
    <property type="nucleotide sequence ID" value="XM_018434452.1"/>
</dbReference>
<dbReference type="OrthoDB" id="2289822at2759"/>
<sequence>MNLAHHNFFFGCRACLSKGVFKYHMMCFFGDELPVRMRTVESLHQFERNSYGVNGPNVFRDLSTLTSPAFFRLDEMHLLGHVGNCWRKQLVDRRQSTGWTSFCFLFVVPMVVMKNFVLAKTRNAVQDLVKACTISQQWKVTEREVNIMEEAICCWHVFLCYEVAEKRLKPTIFVMNQHMLAHLGYMMREMGPLRAYSCCPIERTIGEYRAAIGSQKEPGKNIENILFHKARVKHCLGGWASCRRPTDRRTSNFEVASNNIAGPQLWSNLTRKSLAVVADECGMNYHNLVSSLACIWSQDSVFMVEETTNVVCITMMWKGNVVYRVQSSFEGRHVRANDLVVLKHLNEYGFVYKFFSQSVLEETRLFAIVDCLCGIWPNNERKFPVWESLTLSEIKVVEVKSITGMAGLIHDINNETIRHVIFPHPHYYK</sequence>
<evidence type="ECO:0000313" key="1">
    <source>
        <dbReference type="EMBL" id="OAD81093.1"/>
    </source>
</evidence>
<evidence type="ECO:0000313" key="2">
    <source>
        <dbReference type="Proteomes" id="UP000077315"/>
    </source>
</evidence>
<dbReference type="GeneID" id="28995358"/>
<dbReference type="Proteomes" id="UP000077315">
    <property type="component" value="Unassembled WGS sequence"/>
</dbReference>